<comment type="similarity">
    <text evidence="6 10 11">Belongs to the ribulose-phosphate 3-epimerase family.</text>
</comment>
<evidence type="ECO:0000256" key="3">
    <source>
        <dbReference type="ARBA" id="ARBA00001941"/>
    </source>
</evidence>
<dbReference type="Pfam" id="PF00834">
    <property type="entry name" value="Ribul_P_3_epim"/>
    <property type="match status" value="1"/>
</dbReference>
<dbReference type="Proteomes" id="UP000179524">
    <property type="component" value="Unassembled WGS sequence"/>
</dbReference>
<evidence type="ECO:0000256" key="11">
    <source>
        <dbReference type="PIRNR" id="PIRNR001461"/>
    </source>
</evidence>
<comment type="function">
    <text evidence="10">Catalyzes the reversible epimerization of D-ribulose 5-phosphate to D-xylulose 5-phosphate.</text>
</comment>
<dbReference type="GO" id="GO:0004750">
    <property type="term" value="F:D-ribulose-phosphate 3-epimerase activity"/>
    <property type="evidence" value="ECO:0007669"/>
    <property type="project" value="UniProtKB-UniRule"/>
</dbReference>
<feature type="active site" description="Proton acceptor" evidence="10 12">
    <location>
        <position position="34"/>
    </location>
</feature>
<dbReference type="SUPFAM" id="SSF51366">
    <property type="entry name" value="Ribulose-phoshate binding barrel"/>
    <property type="match status" value="1"/>
</dbReference>
<comment type="cofactor">
    <cofactor evidence="3">
        <name>Co(2+)</name>
        <dbReference type="ChEBI" id="CHEBI:48828"/>
    </cofactor>
</comment>
<protein>
    <recommendedName>
        <fullName evidence="7 10">Ribulose-phosphate 3-epimerase</fullName>
        <ecNumber evidence="7 10">5.1.3.1</ecNumber>
    </recommendedName>
</protein>
<comment type="cofactor">
    <cofactor evidence="5">
        <name>Fe(2+)</name>
        <dbReference type="ChEBI" id="CHEBI:29033"/>
    </cofactor>
</comment>
<feature type="binding site" evidence="10 13">
    <location>
        <position position="174"/>
    </location>
    <ligand>
        <name>a divalent metal cation</name>
        <dbReference type="ChEBI" id="CHEBI:60240"/>
    </ligand>
</feature>
<dbReference type="AlphaFoldDB" id="A0A1S2LKG0"/>
<evidence type="ECO:0000256" key="14">
    <source>
        <dbReference type="PIRSR" id="PIRSR001461-3"/>
    </source>
</evidence>
<dbReference type="GO" id="GO:0006098">
    <property type="term" value="P:pentose-phosphate shunt"/>
    <property type="evidence" value="ECO:0007669"/>
    <property type="project" value="UniProtKB-UniRule"/>
</dbReference>
<evidence type="ECO:0000256" key="10">
    <source>
        <dbReference type="HAMAP-Rule" id="MF_02227"/>
    </source>
</evidence>
<feature type="binding site" evidence="10 14">
    <location>
        <position position="65"/>
    </location>
    <ligand>
        <name>substrate</name>
    </ligand>
</feature>
<dbReference type="PIRSF" id="PIRSF001461">
    <property type="entry name" value="RPE"/>
    <property type="match status" value="1"/>
</dbReference>
<evidence type="ECO:0000256" key="12">
    <source>
        <dbReference type="PIRSR" id="PIRSR001461-1"/>
    </source>
</evidence>
<dbReference type="GO" id="GO:0005737">
    <property type="term" value="C:cytoplasm"/>
    <property type="evidence" value="ECO:0007669"/>
    <property type="project" value="UniProtKB-ARBA"/>
</dbReference>
<feature type="active site" description="Proton donor" evidence="10 12">
    <location>
        <position position="174"/>
    </location>
</feature>
<feature type="binding site" evidence="10 14">
    <location>
        <begin position="141"/>
        <end position="144"/>
    </location>
    <ligand>
        <name>substrate</name>
    </ligand>
</feature>
<dbReference type="InterPro" id="IPR013785">
    <property type="entry name" value="Aldolase_TIM"/>
</dbReference>
<dbReference type="InterPro" id="IPR000056">
    <property type="entry name" value="Ribul_P_3_epim-like"/>
</dbReference>
<feature type="binding site" evidence="10">
    <location>
        <begin position="174"/>
        <end position="176"/>
    </location>
    <ligand>
        <name>substrate</name>
    </ligand>
</feature>
<evidence type="ECO:0000256" key="8">
    <source>
        <dbReference type="ARBA" id="ARBA00022723"/>
    </source>
</evidence>
<dbReference type="FunFam" id="3.20.20.70:FF:000004">
    <property type="entry name" value="Ribulose-phosphate 3-epimerase"/>
    <property type="match status" value="1"/>
</dbReference>
<comment type="cofactor">
    <cofactor evidence="10 13">
        <name>a divalent metal cation</name>
        <dbReference type="ChEBI" id="CHEBI:60240"/>
    </cofactor>
    <text evidence="10 13">Binds 1 divalent metal cation per subunit.</text>
</comment>
<comment type="pathway">
    <text evidence="10">Carbohydrate degradation.</text>
</comment>
<dbReference type="EMBL" id="MLQR01000031">
    <property type="protein sequence ID" value="OIJ12573.1"/>
    <property type="molecule type" value="Genomic_DNA"/>
</dbReference>
<dbReference type="RefSeq" id="WP_071310251.1">
    <property type="nucleotide sequence ID" value="NZ_MLQR01000031.1"/>
</dbReference>
<feature type="binding site" evidence="14">
    <location>
        <position position="176"/>
    </location>
    <ligand>
        <name>substrate</name>
    </ligand>
</feature>
<comment type="cofactor">
    <cofactor evidence="2">
        <name>Mn(2+)</name>
        <dbReference type="ChEBI" id="CHEBI:29035"/>
    </cofactor>
</comment>
<keyword evidence="10 11" id="KW-0119">Carbohydrate metabolism</keyword>
<dbReference type="OrthoDB" id="1645589at2"/>
<dbReference type="HAMAP" id="MF_02227">
    <property type="entry name" value="RPE"/>
    <property type="match status" value="1"/>
</dbReference>
<evidence type="ECO:0000256" key="7">
    <source>
        <dbReference type="ARBA" id="ARBA00013188"/>
    </source>
</evidence>
<dbReference type="InterPro" id="IPR026019">
    <property type="entry name" value="Ribul_P_3_epim"/>
</dbReference>
<keyword evidence="9 10" id="KW-0413">Isomerase</keyword>
<evidence type="ECO:0000256" key="13">
    <source>
        <dbReference type="PIRSR" id="PIRSR001461-2"/>
    </source>
</evidence>
<sequence length="233" mass="25568">MLKLAPSILSADFSNLGRDIENTTKGGADMIHIDVMDGHFVPNITLGPDIIKAIRSYTNLPFDVHLMIQNPEKYIHNFVDAGADIITVHVEACPHLHRVVQQIKDYGIKAGVVLNPATPLSVLEHILEDLDMVLLMSVNPGFGGQSFIPSTLEKIKKLRQMIDQTGKDIDIQVDGGIKHNNVRAVIEMGANVIVAGSAIYQTGNLEANVKQFKEVMNIIGGTEDERRTAKLLK</sequence>
<keyword evidence="13" id="KW-0862">Zinc</keyword>
<comment type="catalytic activity">
    <reaction evidence="1 10 11">
        <text>D-ribulose 5-phosphate = D-xylulose 5-phosphate</text>
        <dbReference type="Rhea" id="RHEA:13677"/>
        <dbReference type="ChEBI" id="CHEBI:57737"/>
        <dbReference type="ChEBI" id="CHEBI:58121"/>
        <dbReference type="EC" id="5.1.3.1"/>
    </reaction>
</comment>
<dbReference type="GO" id="GO:0019323">
    <property type="term" value="P:pentose catabolic process"/>
    <property type="evidence" value="ECO:0007669"/>
    <property type="project" value="UniProtKB-UniRule"/>
</dbReference>
<dbReference type="PROSITE" id="PS01086">
    <property type="entry name" value="RIBUL_P_3_EPIMER_2"/>
    <property type="match status" value="1"/>
</dbReference>
<comment type="caution">
    <text evidence="15">The sequence shown here is derived from an EMBL/GenBank/DDBJ whole genome shotgun (WGS) entry which is preliminary data.</text>
</comment>
<keyword evidence="8 10" id="KW-0479">Metal-binding</keyword>
<dbReference type="NCBIfam" id="NF004076">
    <property type="entry name" value="PRK05581.1-4"/>
    <property type="match status" value="1"/>
</dbReference>
<evidence type="ECO:0000256" key="6">
    <source>
        <dbReference type="ARBA" id="ARBA00009541"/>
    </source>
</evidence>
<dbReference type="NCBIfam" id="TIGR01163">
    <property type="entry name" value="rpe"/>
    <property type="match status" value="1"/>
</dbReference>
<feature type="binding site" evidence="10 13">
    <location>
        <position position="32"/>
    </location>
    <ligand>
        <name>a divalent metal cation</name>
        <dbReference type="ChEBI" id="CHEBI:60240"/>
    </ligand>
</feature>
<dbReference type="PROSITE" id="PS01085">
    <property type="entry name" value="RIBUL_P_3_EPIMER_1"/>
    <property type="match status" value="1"/>
</dbReference>
<feature type="binding site" evidence="10 14">
    <location>
        <begin position="196"/>
        <end position="197"/>
    </location>
    <ligand>
        <name>substrate</name>
    </ligand>
</feature>
<keyword evidence="13" id="KW-0464">Manganese</keyword>
<name>A0A1S2LKG0_9BACI</name>
<comment type="cofactor">
    <cofactor evidence="4">
        <name>Zn(2+)</name>
        <dbReference type="ChEBI" id="CHEBI:29105"/>
    </cofactor>
</comment>
<evidence type="ECO:0000313" key="15">
    <source>
        <dbReference type="EMBL" id="OIJ12573.1"/>
    </source>
</evidence>
<feature type="binding site" evidence="10 13">
    <location>
        <position position="34"/>
    </location>
    <ligand>
        <name>a divalent metal cation</name>
        <dbReference type="ChEBI" id="CHEBI:60240"/>
    </ligand>
</feature>
<dbReference type="InterPro" id="IPR011060">
    <property type="entry name" value="RibuloseP-bd_barrel"/>
</dbReference>
<keyword evidence="16" id="KW-1185">Reference proteome</keyword>
<feature type="binding site" evidence="10 14">
    <location>
        <position position="7"/>
    </location>
    <ligand>
        <name>substrate</name>
    </ligand>
</feature>
<evidence type="ECO:0000256" key="9">
    <source>
        <dbReference type="ARBA" id="ARBA00023235"/>
    </source>
</evidence>
<gene>
    <name evidence="10" type="primary">rpe</name>
    <name evidence="15" type="ORF">BKP37_14195</name>
</gene>
<dbReference type="PANTHER" id="PTHR11749">
    <property type="entry name" value="RIBULOSE-5-PHOSPHATE-3-EPIMERASE"/>
    <property type="match status" value="1"/>
</dbReference>
<evidence type="ECO:0000256" key="4">
    <source>
        <dbReference type="ARBA" id="ARBA00001947"/>
    </source>
</evidence>
<evidence type="ECO:0000256" key="1">
    <source>
        <dbReference type="ARBA" id="ARBA00001782"/>
    </source>
</evidence>
<reference evidence="15 16" key="1">
    <citation type="submission" date="2016-10" db="EMBL/GenBank/DDBJ databases">
        <title>Draft genome sequences of four alkaliphilic bacteria belonging to the Anaerobacillus genus.</title>
        <authorList>
            <person name="Bassil N.M."/>
            <person name="Lloyd J.R."/>
        </authorList>
    </citation>
    <scope>NUCLEOTIDE SEQUENCE [LARGE SCALE GENOMIC DNA]</scope>
    <source>
        <strain evidence="15 16">DSM 18345</strain>
    </source>
</reference>
<keyword evidence="13" id="KW-0170">Cobalt</keyword>
<dbReference type="GO" id="GO:0046872">
    <property type="term" value="F:metal ion binding"/>
    <property type="evidence" value="ECO:0007669"/>
    <property type="project" value="UniProtKB-UniRule"/>
</dbReference>
<proteinExistence type="inferred from homology"/>
<dbReference type="Gene3D" id="3.20.20.70">
    <property type="entry name" value="Aldolase class I"/>
    <property type="match status" value="1"/>
</dbReference>
<evidence type="ECO:0000256" key="2">
    <source>
        <dbReference type="ARBA" id="ARBA00001936"/>
    </source>
</evidence>
<feature type="binding site" evidence="10 13">
    <location>
        <position position="65"/>
    </location>
    <ligand>
        <name>a divalent metal cation</name>
        <dbReference type="ChEBI" id="CHEBI:60240"/>
    </ligand>
</feature>
<accession>A0A1S2LKG0</accession>
<evidence type="ECO:0000256" key="5">
    <source>
        <dbReference type="ARBA" id="ARBA00001954"/>
    </source>
</evidence>
<dbReference type="EC" id="5.1.3.1" evidence="7 10"/>
<organism evidence="15 16">
    <name type="scientific">Anaerobacillus alkalilacustris</name>
    <dbReference type="NCBI Taxonomy" id="393763"/>
    <lineage>
        <taxon>Bacteria</taxon>
        <taxon>Bacillati</taxon>
        <taxon>Bacillota</taxon>
        <taxon>Bacilli</taxon>
        <taxon>Bacillales</taxon>
        <taxon>Bacillaceae</taxon>
        <taxon>Anaerobacillus</taxon>
    </lineage>
</organism>
<evidence type="ECO:0000313" key="16">
    <source>
        <dbReference type="Proteomes" id="UP000179524"/>
    </source>
</evidence>
<dbReference type="CDD" id="cd00429">
    <property type="entry name" value="RPE"/>
    <property type="match status" value="1"/>
</dbReference>